<dbReference type="SUPFAM" id="SSF52540">
    <property type="entry name" value="P-loop containing nucleoside triphosphate hydrolases"/>
    <property type="match status" value="1"/>
</dbReference>
<dbReference type="InterPro" id="IPR027417">
    <property type="entry name" value="P-loop_NTPase"/>
</dbReference>
<organism evidence="3 4">
    <name type="scientific">Ophiocordyceps polyrhachis-furcata BCC 54312</name>
    <dbReference type="NCBI Taxonomy" id="1330021"/>
    <lineage>
        <taxon>Eukaryota</taxon>
        <taxon>Fungi</taxon>
        <taxon>Dikarya</taxon>
        <taxon>Ascomycota</taxon>
        <taxon>Pezizomycotina</taxon>
        <taxon>Sordariomycetes</taxon>
        <taxon>Hypocreomycetidae</taxon>
        <taxon>Hypocreales</taxon>
        <taxon>Ophiocordycipitaceae</taxon>
        <taxon>Ophiocordyceps</taxon>
    </lineage>
</organism>
<evidence type="ECO:0000256" key="1">
    <source>
        <dbReference type="SAM" id="MobiDB-lite"/>
    </source>
</evidence>
<evidence type="ECO:0000313" key="4">
    <source>
        <dbReference type="Proteomes" id="UP000253664"/>
    </source>
</evidence>
<protein>
    <recommendedName>
        <fullName evidence="2">AAA+ ATPase domain-containing protein</fullName>
    </recommendedName>
</protein>
<dbReference type="InterPro" id="IPR003959">
    <property type="entry name" value="ATPase_AAA_core"/>
</dbReference>
<keyword evidence="4" id="KW-1185">Reference proteome</keyword>
<dbReference type="OrthoDB" id="10042665at2759"/>
<dbReference type="InterPro" id="IPR054289">
    <property type="entry name" value="DUF7025"/>
</dbReference>
<dbReference type="Proteomes" id="UP000253664">
    <property type="component" value="Unassembled WGS sequence"/>
</dbReference>
<reference evidence="3 4" key="1">
    <citation type="journal article" date="2015" name="BMC Genomics">
        <title>Insights from the genome of Ophiocordyceps polyrhachis-furcata to pathogenicity and host specificity in insect fungi.</title>
        <authorList>
            <person name="Wichadakul D."/>
            <person name="Kobmoo N."/>
            <person name="Ingsriswang S."/>
            <person name="Tangphatsornruang S."/>
            <person name="Chantasingh D."/>
            <person name="Luangsa-ard J.J."/>
            <person name="Eurwilaichitr L."/>
        </authorList>
    </citation>
    <scope>NUCLEOTIDE SEQUENCE [LARGE SCALE GENOMIC DNA]</scope>
    <source>
        <strain evidence="3 4">BCC 54312</strain>
    </source>
</reference>
<comment type="caution">
    <text evidence="3">The sequence shown here is derived from an EMBL/GenBank/DDBJ whole genome shotgun (WGS) entry which is preliminary data.</text>
</comment>
<feature type="compositionally biased region" description="Low complexity" evidence="1">
    <location>
        <begin position="642"/>
        <end position="652"/>
    </location>
</feature>
<accession>A0A367L593</accession>
<dbReference type="STRING" id="1330021.A0A367L593"/>
<dbReference type="SUPFAM" id="SSF53474">
    <property type="entry name" value="alpha/beta-Hydrolases"/>
    <property type="match status" value="1"/>
</dbReference>
<dbReference type="Pfam" id="PF22942">
    <property type="entry name" value="DUF7025"/>
    <property type="match status" value="1"/>
</dbReference>
<evidence type="ECO:0000313" key="3">
    <source>
        <dbReference type="EMBL" id="RCI09392.1"/>
    </source>
</evidence>
<dbReference type="SMART" id="SM00382">
    <property type="entry name" value="AAA"/>
    <property type="match status" value="1"/>
</dbReference>
<dbReference type="Gene3D" id="3.40.50.300">
    <property type="entry name" value="P-loop containing nucleotide triphosphate hydrolases"/>
    <property type="match status" value="1"/>
</dbReference>
<dbReference type="InterPro" id="IPR003593">
    <property type="entry name" value="AAA+_ATPase"/>
</dbReference>
<dbReference type="Gene3D" id="3.40.50.1820">
    <property type="entry name" value="alpha/beta hydrolase"/>
    <property type="match status" value="1"/>
</dbReference>
<feature type="domain" description="AAA+ ATPase" evidence="2">
    <location>
        <begin position="1106"/>
        <end position="1231"/>
    </location>
</feature>
<proteinExistence type="predicted"/>
<name>A0A367L593_9HYPO</name>
<dbReference type="EMBL" id="LKCN02000015">
    <property type="protein sequence ID" value="RCI09392.1"/>
    <property type="molecule type" value="Genomic_DNA"/>
</dbReference>
<dbReference type="Pfam" id="PF03403">
    <property type="entry name" value="PAF-AH_p_II"/>
    <property type="match status" value="1"/>
</dbReference>
<dbReference type="GO" id="GO:0005524">
    <property type="term" value="F:ATP binding"/>
    <property type="evidence" value="ECO:0007669"/>
    <property type="project" value="InterPro"/>
</dbReference>
<evidence type="ECO:0000259" key="2">
    <source>
        <dbReference type="SMART" id="SM00382"/>
    </source>
</evidence>
<dbReference type="InterPro" id="IPR029058">
    <property type="entry name" value="AB_hydrolase_fold"/>
</dbReference>
<dbReference type="PANTHER" id="PTHR46411:SF3">
    <property type="entry name" value="AAA+ ATPASE DOMAIN-CONTAINING PROTEIN"/>
    <property type="match status" value="1"/>
</dbReference>
<dbReference type="PANTHER" id="PTHR46411">
    <property type="entry name" value="FAMILY ATPASE, PUTATIVE-RELATED"/>
    <property type="match status" value="1"/>
</dbReference>
<dbReference type="GO" id="GO:0016887">
    <property type="term" value="F:ATP hydrolysis activity"/>
    <property type="evidence" value="ECO:0007669"/>
    <property type="project" value="InterPro"/>
</dbReference>
<feature type="region of interest" description="Disordered" evidence="1">
    <location>
        <begin position="633"/>
        <end position="652"/>
    </location>
</feature>
<dbReference type="Pfam" id="PF00004">
    <property type="entry name" value="AAA"/>
    <property type="match status" value="1"/>
</dbReference>
<gene>
    <name evidence="3" type="ORF">L249_3724</name>
</gene>
<sequence length="1317" mass="145718">MELSSAFAQLPHPTSITLSSSNMIRLSLASLSSRGSLAPAPSKVAALLSRISPVPAFPDYTGPFKVGTIDVEVPIDHLDSPAPTPLNAADIATVQFRVFYPAVDDSADKFISWLPVPRRQHVSAYSQLVGIRPALADFLSEEEVVLTTASLLPRHLYCTTIPAYSNAQLRQPETKSSPRWPTVIFSHGLAGSRHMYSYLAGSLASHGVVVFCPEHRDGSAIVSFIRDETSSRRAVSYVQMSHKPSPEVYQAREAQLRIRLWELGLVHDAVLAMDVGKELASRDPSTPSLQSFAGRLDVQEPGHIIFAGHSFGAATTYQFLKCVYYADHPSLAAMANPIYSPARDSSLCKQVTERTVTMLLDMWCLPVMTPGSAPLLALPLPAYADVPTAPGGRALLAVESEAFYKWTDHLRTKALLLCPEPSARVVTAQMYERPCGVRLPEPNFFYVVKSAHLSQSDFGILFPWLSKKIFAADEPERALRLNLRAQLQLLRANDIVVARTSTGDLVDGPRRAENKAGVCDDEAILDRSGHHVVDHWRRIDLVGLGGAVETEAEPDSASASRLFFKMSDSPHDDAYSTDAWRLLFGPHGYKADFNSLPLDHFHLLLLLIFSILIIVIFRPILIGSSSLAMSDAEQQTRKSDDSSASAVVVSPVAEEKPTEEKAMVGLLAQSKELYAKIDEHRNRSWTDKKPDDFEEASENEETAKYAVIVRKGQRPSRELQKPKDADGKALVIDSLIIQSPYLKRVLSDVLEDYPGIITDVARLKLWAPFECLVHRWDRLEAAARDPSLEGPAKEHLQLFMEILRQELGPVIQLRDDYFKNRAAAFEHIWTLFPPGCTVLGLKNGKPVAAKFRRGYQVETTCGKMYFLQCRIIDWDGSTMGWTDLNQQIPAFIGTMPFASLPCHPLEYDDDAAAVKRMLMDRGRRFEALAGYCYRAYRGVALWHPEPRKSIRETVQSRIVVDGANWEKENFDHQVEITPLHREASRTNNISGRARRYGSFSSVDSSCSSSPPFGGGPVLDGGEAGVGRPPLTDELLLVTSPMVRGYALQNKRWMEFFVDDVSDVQFDEHAFSSLVLPTDKKELILAFAQSQARYKDAFDDVISGKGKGIIILLSGGPGIGKTLTAESVAEEMRVPLYAMSAGDLGSDAYDVENNLSRTLAMVADWNAVLLLDECDVFLEARGPHDLERNRIVAIFLRTLEYYQGILFLTTNRVRDMDPAFASRVHVSLEYPALDAGARAAVWRSFLARCVVDVANPTVRGDGAHDVGEEDIHALSALDLNGRVIKNVLKAANLLACHRGARLTMEHLRTVLKVEGHSV</sequence>